<evidence type="ECO:0000313" key="2">
    <source>
        <dbReference type="Proteomes" id="UP000317800"/>
    </source>
</evidence>
<dbReference type="EMBL" id="MN043729">
    <property type="protein sequence ID" value="QDP42934.1"/>
    <property type="molecule type" value="Genomic_DNA"/>
</dbReference>
<sequence length="237" mass="27101">MAENKKIDILNDFTEEEVAVFSPTPAMDSEDISEANKVAAMYKAGLSIKDILTANNISTGRMYEILNRKQVPLRKGRKVNTESARRILMMTAKQKQDVIIDYRDGVKVKDIFKKYDINKHGLYSILDEHNVPRKDNPELHTGHHHNNSNRLTKEEKAEMIAEFEEDDVFAPLDTVVRAKEEKLDQEILSAMTEGKAVGPVTFRKEGDILFIDVELFENHPLDKVYVNVSLANQKEEK</sequence>
<gene>
    <name evidence="1" type="ORF">Goe8_c01610</name>
</gene>
<protein>
    <submittedName>
        <fullName evidence="1">Uncharacterized protein</fullName>
    </submittedName>
</protein>
<evidence type="ECO:0000313" key="1">
    <source>
        <dbReference type="EMBL" id="QDP42934.1"/>
    </source>
</evidence>
<proteinExistence type="predicted"/>
<organism evidence="1 2">
    <name type="scientific">Bacillus phage vB_BmeM-Goe8</name>
    <dbReference type="NCBI Taxonomy" id="2593638"/>
    <lineage>
        <taxon>Viruses</taxon>
        <taxon>Duplodnaviria</taxon>
        <taxon>Heunggongvirae</taxon>
        <taxon>Uroviricota</taxon>
        <taxon>Caudoviricetes</taxon>
        <taxon>Herelleviridae</taxon>
        <taxon>Bastillevirinae</taxon>
        <taxon>Goettingenvirus</taxon>
        <taxon>Goettingenvirus goe8</taxon>
    </lineage>
</organism>
<accession>A0A516KMX1</accession>
<dbReference type="Gene3D" id="1.10.10.60">
    <property type="entry name" value="Homeodomain-like"/>
    <property type="match status" value="2"/>
</dbReference>
<dbReference type="Proteomes" id="UP000317800">
    <property type="component" value="Segment"/>
</dbReference>
<reference evidence="1 2" key="1">
    <citation type="submission" date="2019-06" db="EMBL/GenBank/DDBJ databases">
        <authorList>
            <person name="Hertel R."/>
        </authorList>
    </citation>
    <scope>NUCLEOTIDE SEQUENCE [LARGE SCALE GENOMIC DNA]</scope>
</reference>
<name>A0A516KMX1_9CAUD</name>
<keyword evidence="2" id="KW-1185">Reference proteome</keyword>